<evidence type="ECO:0000256" key="4">
    <source>
        <dbReference type="ARBA" id="ARBA00022691"/>
    </source>
</evidence>
<dbReference type="InterPro" id="IPR036108">
    <property type="entry name" value="4pyrrol_syn_uPrphyn_synt_sf"/>
</dbReference>
<dbReference type="GO" id="GO:0004851">
    <property type="term" value="F:uroporphyrin-III C-methyltransferase activity"/>
    <property type="evidence" value="ECO:0007669"/>
    <property type="project" value="UniProtKB-EC"/>
</dbReference>
<dbReference type="InterPro" id="IPR014776">
    <property type="entry name" value="4pyrrole_Mease_sub2"/>
</dbReference>
<dbReference type="InterPro" id="IPR014777">
    <property type="entry name" value="4pyrrole_Mease_sub1"/>
</dbReference>
<protein>
    <recommendedName>
        <fullName evidence="1">uroporphyrinogen-III C-methyltransferase</fullName>
        <ecNumber evidence="1">2.1.1.107</ecNumber>
    </recommendedName>
</protein>
<dbReference type="CDD" id="cd11642">
    <property type="entry name" value="SUMT"/>
    <property type="match status" value="1"/>
</dbReference>
<dbReference type="InterPro" id="IPR006366">
    <property type="entry name" value="CobA/CysG_C"/>
</dbReference>
<dbReference type="GO" id="GO:0004852">
    <property type="term" value="F:uroporphyrinogen-III synthase activity"/>
    <property type="evidence" value="ECO:0007669"/>
    <property type="project" value="UniProtKB-EC"/>
</dbReference>
<gene>
    <name evidence="8" type="ORF">J2Z44_001410</name>
</gene>
<evidence type="ECO:0000313" key="9">
    <source>
        <dbReference type="Proteomes" id="UP001519308"/>
    </source>
</evidence>
<feature type="domain" description="Tetrapyrrole methylase" evidence="6">
    <location>
        <begin position="3"/>
        <end position="212"/>
    </location>
</feature>
<keyword evidence="5" id="KW-0627">Porphyrin biosynthesis</keyword>
<dbReference type="EC" id="2.1.1.107" evidence="1"/>
<dbReference type="PANTHER" id="PTHR45790">
    <property type="entry name" value="SIROHEME SYNTHASE-RELATED"/>
    <property type="match status" value="1"/>
</dbReference>
<accession>A0ABS4K1G3</accession>
<keyword evidence="2 8" id="KW-0489">Methyltransferase</keyword>
<keyword evidence="3 8" id="KW-0808">Transferase</keyword>
<organism evidence="8 9">
    <name type="scientific">Clostridium punense</name>
    <dbReference type="NCBI Taxonomy" id="1054297"/>
    <lineage>
        <taxon>Bacteria</taxon>
        <taxon>Bacillati</taxon>
        <taxon>Bacillota</taxon>
        <taxon>Clostridia</taxon>
        <taxon>Eubacteriales</taxon>
        <taxon>Clostridiaceae</taxon>
        <taxon>Clostridium</taxon>
    </lineage>
</organism>
<dbReference type="Gene3D" id="3.40.50.10090">
    <property type="match status" value="2"/>
</dbReference>
<evidence type="ECO:0000313" key="8">
    <source>
        <dbReference type="EMBL" id="MBP2021614.1"/>
    </source>
</evidence>
<dbReference type="CDD" id="cd06578">
    <property type="entry name" value="HemD"/>
    <property type="match status" value="1"/>
</dbReference>
<dbReference type="InterPro" id="IPR003754">
    <property type="entry name" value="4pyrrol_synth_uPrphyn_synth"/>
</dbReference>
<evidence type="ECO:0000256" key="5">
    <source>
        <dbReference type="ARBA" id="ARBA00023244"/>
    </source>
</evidence>
<evidence type="ECO:0000259" key="6">
    <source>
        <dbReference type="Pfam" id="PF00590"/>
    </source>
</evidence>
<dbReference type="SUPFAM" id="SSF69618">
    <property type="entry name" value="HemD-like"/>
    <property type="match status" value="1"/>
</dbReference>
<dbReference type="InterPro" id="IPR035996">
    <property type="entry name" value="4pyrrol_Methylase_sf"/>
</dbReference>
<name>A0ABS4K1G3_9CLOT</name>
<evidence type="ECO:0000256" key="2">
    <source>
        <dbReference type="ARBA" id="ARBA00022603"/>
    </source>
</evidence>
<dbReference type="SUPFAM" id="SSF53790">
    <property type="entry name" value="Tetrapyrrole methylase"/>
    <property type="match status" value="1"/>
</dbReference>
<dbReference type="EMBL" id="JAGGLL010000009">
    <property type="protein sequence ID" value="MBP2021614.1"/>
    <property type="molecule type" value="Genomic_DNA"/>
</dbReference>
<dbReference type="Pfam" id="PF00590">
    <property type="entry name" value="TP_methylase"/>
    <property type="match status" value="1"/>
</dbReference>
<dbReference type="InterPro" id="IPR000878">
    <property type="entry name" value="4pyrrol_Mease"/>
</dbReference>
<dbReference type="Pfam" id="PF02602">
    <property type="entry name" value="HEM4"/>
    <property type="match status" value="1"/>
</dbReference>
<proteinExistence type="predicted"/>
<reference evidence="8 9" key="1">
    <citation type="submission" date="2021-03" db="EMBL/GenBank/DDBJ databases">
        <title>Genomic Encyclopedia of Type Strains, Phase IV (KMG-IV): sequencing the most valuable type-strain genomes for metagenomic binning, comparative biology and taxonomic classification.</title>
        <authorList>
            <person name="Goeker M."/>
        </authorList>
    </citation>
    <scope>NUCLEOTIDE SEQUENCE [LARGE SCALE GENOMIC DNA]</scope>
    <source>
        <strain evidence="8 9">DSM 28650</strain>
    </source>
</reference>
<comment type="caution">
    <text evidence="8">The sequence shown here is derived from an EMBL/GenBank/DDBJ whole genome shotgun (WGS) entry which is preliminary data.</text>
</comment>
<sequence>MSKVYLIGGGPGNEDLITLKAIKVLKKCTAIMYDRLSGEGILKYVNKDAVIYYCGKEPGSHYKTQDEINEMLITLAKQGHTVGRVKGGDPYIFGRGGEEALALLKENIGFEVVPGITSPISVLNYGGIPVTHRKIAQSFHIFTGKSVDKLNLDFSVIAKLKGTLIFMMSFENLERITSELINNGMDEKTPAAVVMWGTTAKQKKAVGNIGNIGVLARERGLGNPAIIVVGEVVNFQDKLNWFEKKPLFGRNICITRTKEQSEELSEKLKELGAEVTEINSIKIKEAKKSIEPFLERLEQYQYIVITSVNAANNFFDALMENNIDTRTIKGRFVTIGPASDKAVRMRGIVPFLSANEFVSEKLFEVMEPFLKEGDKVLLPRSKNGRPYMVEALTDAGCEVDDCHIYETVLGENNNLGQFKEVDTVIFTSPSTVKNMITLVGLEAIREKKVISIGPITSKELQRQEISFVQCEESCNDGIVKQLLKSTN</sequence>
<keyword evidence="4" id="KW-0949">S-adenosyl-L-methionine</keyword>
<keyword evidence="9" id="KW-1185">Reference proteome</keyword>
<feature type="domain" description="Tetrapyrrole biosynthesis uroporphyrinogen III synthase" evidence="7">
    <location>
        <begin position="263"/>
        <end position="478"/>
    </location>
</feature>
<dbReference type="PANTHER" id="PTHR45790:SF3">
    <property type="entry name" value="S-ADENOSYL-L-METHIONINE-DEPENDENT UROPORPHYRINOGEN III METHYLTRANSFERASE, CHLOROPLASTIC"/>
    <property type="match status" value="1"/>
</dbReference>
<dbReference type="GO" id="GO:0032259">
    <property type="term" value="P:methylation"/>
    <property type="evidence" value="ECO:0007669"/>
    <property type="project" value="UniProtKB-KW"/>
</dbReference>
<dbReference type="NCBIfam" id="TIGR01469">
    <property type="entry name" value="cobA_cysG_Cterm"/>
    <property type="match status" value="1"/>
</dbReference>
<dbReference type="Gene3D" id="3.40.1010.10">
    <property type="entry name" value="Cobalt-precorrin-4 Transmethylase, Domain 1"/>
    <property type="match status" value="1"/>
</dbReference>
<keyword evidence="8" id="KW-0456">Lyase</keyword>
<dbReference type="Proteomes" id="UP001519308">
    <property type="component" value="Unassembled WGS sequence"/>
</dbReference>
<dbReference type="NCBIfam" id="NF004790">
    <property type="entry name" value="PRK06136.1"/>
    <property type="match status" value="1"/>
</dbReference>
<evidence type="ECO:0000256" key="3">
    <source>
        <dbReference type="ARBA" id="ARBA00022679"/>
    </source>
</evidence>
<dbReference type="RefSeq" id="WP_209649442.1">
    <property type="nucleotide sequence ID" value="NZ_JAGGLL010000009.1"/>
</dbReference>
<dbReference type="InterPro" id="IPR050161">
    <property type="entry name" value="Siro_Cobalamin_biosynth"/>
</dbReference>
<evidence type="ECO:0000256" key="1">
    <source>
        <dbReference type="ARBA" id="ARBA00012162"/>
    </source>
</evidence>
<evidence type="ECO:0000259" key="7">
    <source>
        <dbReference type="Pfam" id="PF02602"/>
    </source>
</evidence>
<dbReference type="Gene3D" id="3.30.950.10">
    <property type="entry name" value="Methyltransferase, Cobalt-precorrin-4 Transmethylase, Domain 2"/>
    <property type="match status" value="1"/>
</dbReference>